<feature type="domain" description="EF-hand" evidence="4">
    <location>
        <begin position="90"/>
        <end position="125"/>
    </location>
</feature>
<dbReference type="SMART" id="SM00054">
    <property type="entry name" value="EFh"/>
    <property type="match status" value="4"/>
</dbReference>
<keyword evidence="1" id="KW-0479">Metal-binding</keyword>
<sequence length="201" mass="22230">MAFSVIPLLKRMKGVLRRMKWQLKSASIARSTSTSSSSCAISTNGLVSAVPSLSELESAFKVFDANGDGLISWQELGEALRSVGHKDFHVDEGLLKLVVREADSNGDGFIDFAEFVELNTKNIEEGGCLRDLRNAFHIFDEDGNGQISAEELQRVFNSMGENFRIEECRRMIEGADCDGDGSVSFKEFLILMGAERDTRVH</sequence>
<feature type="domain" description="EF-hand" evidence="4">
    <location>
        <begin position="127"/>
        <end position="162"/>
    </location>
</feature>
<keyword evidence="2" id="KW-0677">Repeat</keyword>
<evidence type="ECO:0000259" key="4">
    <source>
        <dbReference type="PROSITE" id="PS50222"/>
    </source>
</evidence>
<feature type="domain" description="EF-hand" evidence="4">
    <location>
        <begin position="163"/>
        <end position="198"/>
    </location>
</feature>
<dbReference type="InterPro" id="IPR002048">
    <property type="entry name" value="EF_hand_dom"/>
</dbReference>
<name>A0A0D6R4T0_ARACU</name>
<feature type="domain" description="EF-hand" evidence="4">
    <location>
        <begin position="51"/>
        <end position="86"/>
    </location>
</feature>
<dbReference type="PANTHER" id="PTHR10891">
    <property type="entry name" value="EF-HAND CALCIUM-BINDING DOMAIN CONTAINING PROTEIN"/>
    <property type="match status" value="1"/>
</dbReference>
<keyword evidence="3" id="KW-0106">Calcium</keyword>
<dbReference type="SUPFAM" id="SSF47473">
    <property type="entry name" value="EF-hand"/>
    <property type="match status" value="1"/>
</dbReference>
<accession>A0A0D6R4T0</accession>
<evidence type="ECO:0000313" key="5">
    <source>
        <dbReference type="EMBL" id="JAG97824.1"/>
    </source>
</evidence>
<dbReference type="AlphaFoldDB" id="A0A0D6R4T0"/>
<dbReference type="Pfam" id="PF13499">
    <property type="entry name" value="EF-hand_7"/>
    <property type="match status" value="2"/>
</dbReference>
<evidence type="ECO:0000256" key="1">
    <source>
        <dbReference type="ARBA" id="ARBA00022723"/>
    </source>
</evidence>
<evidence type="ECO:0000256" key="3">
    <source>
        <dbReference type="ARBA" id="ARBA00022837"/>
    </source>
</evidence>
<dbReference type="Gene3D" id="1.10.238.10">
    <property type="entry name" value="EF-hand"/>
    <property type="match status" value="2"/>
</dbReference>
<evidence type="ECO:0000256" key="2">
    <source>
        <dbReference type="ARBA" id="ARBA00022737"/>
    </source>
</evidence>
<dbReference type="FunFam" id="1.10.238.10:FF:000001">
    <property type="entry name" value="Calmodulin 1"/>
    <property type="match status" value="1"/>
</dbReference>
<reference evidence="5" key="1">
    <citation type="submission" date="2015-03" db="EMBL/GenBank/DDBJ databases">
        <title>A transcriptome of Araucaria cunninghamii, an australian fine timber species.</title>
        <authorList>
            <person name="Jing Yi C.J.Y."/>
            <person name="Yin San L.Y.S."/>
            <person name="Abdul Karim S.S."/>
            <person name="Wan Azmi N.N."/>
            <person name="Hercus R.R."/>
            <person name="Croft L.L."/>
        </authorList>
    </citation>
    <scope>NUCLEOTIDE SEQUENCE</scope>
    <source>
        <strain evidence="5">MI0301</strain>
        <tissue evidence="5">Leaf</tissue>
    </source>
</reference>
<organism evidence="5">
    <name type="scientific">Araucaria cunninghamii</name>
    <name type="common">Hoop pine</name>
    <name type="synonym">Moreton Bay pine</name>
    <dbReference type="NCBI Taxonomy" id="56994"/>
    <lineage>
        <taxon>Eukaryota</taxon>
        <taxon>Viridiplantae</taxon>
        <taxon>Streptophyta</taxon>
        <taxon>Embryophyta</taxon>
        <taxon>Tracheophyta</taxon>
        <taxon>Spermatophyta</taxon>
        <taxon>Pinopsida</taxon>
        <taxon>Pinidae</taxon>
        <taxon>Conifers II</taxon>
        <taxon>Araucariales</taxon>
        <taxon>Araucariaceae</taxon>
        <taxon>Araucaria</taxon>
    </lineage>
</organism>
<dbReference type="InterPro" id="IPR011992">
    <property type="entry name" value="EF-hand-dom_pair"/>
</dbReference>
<dbReference type="EMBL" id="GCKF01031176">
    <property type="protein sequence ID" value="JAG97824.1"/>
    <property type="molecule type" value="Transcribed_RNA"/>
</dbReference>
<dbReference type="InterPro" id="IPR039647">
    <property type="entry name" value="EF_hand_pair_protein_CML-like"/>
</dbReference>
<proteinExistence type="predicted"/>
<dbReference type="GO" id="GO:0005509">
    <property type="term" value="F:calcium ion binding"/>
    <property type="evidence" value="ECO:0007669"/>
    <property type="project" value="InterPro"/>
</dbReference>
<dbReference type="CDD" id="cd00051">
    <property type="entry name" value="EFh"/>
    <property type="match status" value="1"/>
</dbReference>
<protein>
    <recommendedName>
        <fullName evidence="4">EF-hand domain-containing protein</fullName>
    </recommendedName>
</protein>
<dbReference type="PROSITE" id="PS00018">
    <property type="entry name" value="EF_HAND_1"/>
    <property type="match status" value="4"/>
</dbReference>
<dbReference type="InterPro" id="IPR018247">
    <property type="entry name" value="EF_Hand_1_Ca_BS"/>
</dbReference>
<dbReference type="PROSITE" id="PS50222">
    <property type="entry name" value="EF_HAND_2"/>
    <property type="match status" value="4"/>
</dbReference>